<evidence type="ECO:0000256" key="2">
    <source>
        <dbReference type="ARBA" id="ARBA00022670"/>
    </source>
</evidence>
<dbReference type="InterPro" id="IPR036590">
    <property type="entry name" value="SRAP-like"/>
</dbReference>
<evidence type="ECO:0000256" key="3">
    <source>
        <dbReference type="ARBA" id="ARBA00022763"/>
    </source>
</evidence>
<reference evidence="11" key="1">
    <citation type="submission" date="2017-02" db="EMBL/GenBank/DDBJ databases">
        <title>Complete genome sequence of Cupriavidus necator strain NH9, a 3-chlorobenzoate degrader.</title>
        <authorList>
            <person name="Moriuchi R."/>
            <person name="Dohra H."/>
            <person name="Ogawa N."/>
        </authorList>
    </citation>
    <scope>NUCLEOTIDE SEQUENCE [LARGE SCALE GENOMIC DNA]</scope>
    <source>
        <strain evidence="11">NH9</strain>
        <plasmid evidence="11">penh92</plasmid>
    </source>
</reference>
<dbReference type="PANTHER" id="PTHR13604">
    <property type="entry name" value="DC12-RELATED"/>
    <property type="match status" value="1"/>
</dbReference>
<dbReference type="GO" id="GO:0006508">
    <property type="term" value="P:proteolysis"/>
    <property type="evidence" value="ECO:0007669"/>
    <property type="project" value="UniProtKB-KW"/>
</dbReference>
<dbReference type="PANTHER" id="PTHR13604:SF0">
    <property type="entry name" value="ABASIC SITE PROCESSING PROTEIN HMCES"/>
    <property type="match status" value="1"/>
</dbReference>
<evidence type="ECO:0000313" key="10">
    <source>
        <dbReference type="EMBL" id="AQV99402.1"/>
    </source>
</evidence>
<keyword evidence="6" id="KW-0238">DNA-binding</keyword>
<comment type="similarity">
    <text evidence="1 8">Belongs to the SOS response-associated peptidase family.</text>
</comment>
<evidence type="ECO:0000256" key="4">
    <source>
        <dbReference type="ARBA" id="ARBA00022801"/>
    </source>
</evidence>
<keyword evidence="4 8" id="KW-0378">Hydrolase</keyword>
<accession>A0A1U9V379</accession>
<dbReference type="AlphaFoldDB" id="A0A1U9V379"/>
<geneLocation type="plasmid" evidence="11">
    <name>penh92</name>
</geneLocation>
<protein>
    <recommendedName>
        <fullName evidence="8">Abasic site processing protein</fullName>
        <ecNumber evidence="8">3.4.-.-</ecNumber>
    </recommendedName>
</protein>
<dbReference type="SUPFAM" id="SSF143081">
    <property type="entry name" value="BB1717-like"/>
    <property type="match status" value="1"/>
</dbReference>
<dbReference type="Gene3D" id="3.90.1680.10">
    <property type="entry name" value="SOS response associated peptidase-like"/>
    <property type="match status" value="1"/>
</dbReference>
<feature type="coiled-coil region" evidence="9">
    <location>
        <begin position="100"/>
        <end position="127"/>
    </location>
</feature>
<evidence type="ECO:0000256" key="1">
    <source>
        <dbReference type="ARBA" id="ARBA00008136"/>
    </source>
</evidence>
<evidence type="ECO:0000256" key="5">
    <source>
        <dbReference type="ARBA" id="ARBA00023124"/>
    </source>
</evidence>
<evidence type="ECO:0000256" key="6">
    <source>
        <dbReference type="ARBA" id="ARBA00023125"/>
    </source>
</evidence>
<dbReference type="OrthoDB" id="107650at2"/>
<dbReference type="GO" id="GO:0016829">
    <property type="term" value="F:lyase activity"/>
    <property type="evidence" value="ECO:0007669"/>
    <property type="project" value="UniProtKB-KW"/>
</dbReference>
<dbReference type="EC" id="3.4.-.-" evidence="8"/>
<evidence type="ECO:0000256" key="8">
    <source>
        <dbReference type="RuleBase" id="RU364100"/>
    </source>
</evidence>
<dbReference type="Proteomes" id="UP000189627">
    <property type="component" value="Plasmid pENH92"/>
</dbReference>
<dbReference type="RefSeq" id="WP_078201792.1">
    <property type="nucleotide sequence ID" value="NZ_CP017759.1"/>
</dbReference>
<organism evidence="10 11">
    <name type="scientific">Cupriavidus necator</name>
    <name type="common">Alcaligenes eutrophus</name>
    <name type="synonym">Ralstonia eutropha</name>
    <dbReference type="NCBI Taxonomy" id="106590"/>
    <lineage>
        <taxon>Bacteria</taxon>
        <taxon>Pseudomonadati</taxon>
        <taxon>Pseudomonadota</taxon>
        <taxon>Betaproteobacteria</taxon>
        <taxon>Burkholderiales</taxon>
        <taxon>Burkholderiaceae</taxon>
        <taxon>Cupriavidus</taxon>
    </lineage>
</organism>
<dbReference type="InterPro" id="IPR003738">
    <property type="entry name" value="SRAP"/>
</dbReference>
<keyword evidence="10" id="KW-0614">Plasmid</keyword>
<keyword evidence="3" id="KW-0227">DNA damage</keyword>
<sequence length="321" mass="36398">MCYSAQIHASYRKYVREFGASVSFEHFVELFWEKRRDGGWSKLPKAMRAAFLSAASDKERAVADLVAAGDKDQAIALEAELFQQKTRLTAAERALAGKPTKKAENDQRIATDKIARAQRNLADLQRTDLLDRDSRIFPGHYAPVMVVQDGQRVVIPMRYQCRLPGWTPAMERQKLGSYNARRDNLKKAWRQLYGYKHGIMIVNAFYENVARHRMEQRELAPGEPEENVVLEFRPEPQQDMLVACLWSISKGGEGEADLYSFAAITDEPPAEVSAAGHDRCIVPVKPEHVEAWLNPDAKNLAALDAILDDRNQPYYEHQLAA</sequence>
<keyword evidence="7" id="KW-0456">Lyase</keyword>
<dbReference type="EMBL" id="CP017759">
    <property type="protein sequence ID" value="AQV99402.1"/>
    <property type="molecule type" value="Genomic_DNA"/>
</dbReference>
<gene>
    <name evidence="10" type="ORF">BJN34_36630</name>
</gene>
<dbReference type="KEGG" id="cuh:BJN34_36630"/>
<proteinExistence type="inferred from homology"/>
<dbReference type="GO" id="GO:0106300">
    <property type="term" value="P:protein-DNA covalent cross-linking repair"/>
    <property type="evidence" value="ECO:0007669"/>
    <property type="project" value="InterPro"/>
</dbReference>
<keyword evidence="5" id="KW-0190">Covalent protein-DNA linkage</keyword>
<evidence type="ECO:0000256" key="9">
    <source>
        <dbReference type="SAM" id="Coils"/>
    </source>
</evidence>
<evidence type="ECO:0000313" key="11">
    <source>
        <dbReference type="Proteomes" id="UP000189627"/>
    </source>
</evidence>
<dbReference type="GO" id="GO:0008233">
    <property type="term" value="F:peptidase activity"/>
    <property type="evidence" value="ECO:0007669"/>
    <property type="project" value="UniProtKB-KW"/>
</dbReference>
<dbReference type="GO" id="GO:0003697">
    <property type="term" value="F:single-stranded DNA binding"/>
    <property type="evidence" value="ECO:0007669"/>
    <property type="project" value="InterPro"/>
</dbReference>
<dbReference type="Pfam" id="PF02586">
    <property type="entry name" value="SRAP"/>
    <property type="match status" value="1"/>
</dbReference>
<name>A0A1U9V379_CUPNE</name>
<evidence type="ECO:0000256" key="7">
    <source>
        <dbReference type="ARBA" id="ARBA00023239"/>
    </source>
</evidence>
<keyword evidence="2 8" id="KW-0645">Protease</keyword>
<keyword evidence="9" id="KW-0175">Coiled coil</keyword>